<proteinExistence type="predicted"/>
<dbReference type="Proteomes" id="UP000245695">
    <property type="component" value="Chromosome 1"/>
</dbReference>
<evidence type="ECO:0000256" key="1">
    <source>
        <dbReference type="SAM" id="Phobius"/>
    </source>
</evidence>
<dbReference type="AlphaFoldDB" id="A0A2P2BT35"/>
<evidence type="ECO:0008006" key="4">
    <source>
        <dbReference type="Google" id="ProtNLM"/>
    </source>
</evidence>
<organism evidence="2 3">
    <name type="scientific">Romboutsia hominis</name>
    <dbReference type="NCBI Taxonomy" id="1507512"/>
    <lineage>
        <taxon>Bacteria</taxon>
        <taxon>Bacillati</taxon>
        <taxon>Bacillota</taxon>
        <taxon>Clostridia</taxon>
        <taxon>Peptostreptococcales</taxon>
        <taxon>Peptostreptococcaceae</taxon>
        <taxon>Romboutsia</taxon>
    </lineage>
</organism>
<feature type="transmembrane region" description="Helical" evidence="1">
    <location>
        <begin position="103"/>
        <end position="122"/>
    </location>
</feature>
<sequence>MFQMFNINFSNMYKKENSVKFMIIGVLLIGFGVLSFINKGIGIKLLSFAFSLLLLFFAYLNLKNINELRRYAPKEEIKPFIGIQCILLISAILLIVFPTKIQIFISSIFGIYIIYSQIINLIRNKNNPYYRFGTFNLIKVIFGFILIFSPFFLSRFIVSILSLILILIGFSILSVGNKLKNIDIL</sequence>
<dbReference type="InterPro" id="IPR005325">
    <property type="entry name" value="DUF308_memb"/>
</dbReference>
<feature type="transmembrane region" description="Helical" evidence="1">
    <location>
        <begin position="80"/>
        <end position="97"/>
    </location>
</feature>
<keyword evidence="1" id="KW-1133">Transmembrane helix</keyword>
<evidence type="ECO:0000313" key="2">
    <source>
        <dbReference type="EMBL" id="CEI73482.1"/>
    </source>
</evidence>
<feature type="transmembrane region" description="Helical" evidence="1">
    <location>
        <begin position="43"/>
        <end position="60"/>
    </location>
</feature>
<feature type="transmembrane region" description="Helical" evidence="1">
    <location>
        <begin position="21"/>
        <end position="37"/>
    </location>
</feature>
<feature type="transmembrane region" description="Helical" evidence="1">
    <location>
        <begin position="129"/>
        <end position="150"/>
    </location>
</feature>
<feature type="transmembrane region" description="Helical" evidence="1">
    <location>
        <begin position="156"/>
        <end position="176"/>
    </location>
</feature>
<evidence type="ECO:0000313" key="3">
    <source>
        <dbReference type="Proteomes" id="UP000245695"/>
    </source>
</evidence>
<name>A0A2P2BT35_9FIRM</name>
<reference evidence="2 3" key="1">
    <citation type="submission" date="2014-09" db="EMBL/GenBank/DDBJ databases">
        <authorList>
            <person name="Hornung B.V."/>
        </authorList>
    </citation>
    <scope>NUCLEOTIDE SEQUENCE [LARGE SCALE GENOMIC DNA]</scope>
    <source>
        <strain evidence="2 3">FRIFI</strain>
    </source>
</reference>
<protein>
    <recommendedName>
        <fullName evidence="4">DUF308 domain-containing protein</fullName>
    </recommendedName>
</protein>
<keyword evidence="1" id="KW-0812">Transmembrane</keyword>
<keyword evidence="1" id="KW-0472">Membrane</keyword>
<keyword evidence="3" id="KW-1185">Reference proteome</keyword>
<dbReference type="EMBL" id="LN650648">
    <property type="protein sequence ID" value="CEI73482.1"/>
    <property type="molecule type" value="Genomic_DNA"/>
</dbReference>
<dbReference type="KEGG" id="rhom:FRIFI_1953"/>
<accession>A0A2P2BT35</accession>
<gene>
    <name evidence="2" type="ORF">FRIFI_1953</name>
</gene>
<dbReference type="Pfam" id="PF03729">
    <property type="entry name" value="DUF308"/>
    <property type="match status" value="1"/>
</dbReference>
<dbReference type="RefSeq" id="WP_166505744.1">
    <property type="nucleotide sequence ID" value="NZ_LN650648.1"/>
</dbReference>